<reference evidence="1" key="1">
    <citation type="submission" date="2022-03" db="EMBL/GenBank/DDBJ databases">
        <authorList>
            <person name="Martin C."/>
        </authorList>
    </citation>
    <scope>NUCLEOTIDE SEQUENCE</scope>
</reference>
<name>A0A8J1UCL3_OWEFU</name>
<dbReference type="Proteomes" id="UP000749559">
    <property type="component" value="Unassembled WGS sequence"/>
</dbReference>
<sequence>MHAQTLQAISLLILITYAESVRRRPIRLRKLTGSRGGTVLSNHPEHDIFKRFFCRHQRCEEGKYCNQWYMCLPAKFDGEFCIENKQCLSGVCVENVCKGCRNDLDCPSKGTRDERLLSIIETSKVYCRNNNCVECTKEEHCNLGKVCTGDNKCEHCDTAEGCEDTNEVESK</sequence>
<dbReference type="AlphaFoldDB" id="A0A8J1UCL3"/>
<comment type="caution">
    <text evidence="1">The sequence shown here is derived from an EMBL/GenBank/DDBJ whole genome shotgun (WGS) entry which is preliminary data.</text>
</comment>
<evidence type="ECO:0000313" key="2">
    <source>
        <dbReference type="Proteomes" id="UP000749559"/>
    </source>
</evidence>
<accession>A0A8J1UCL3</accession>
<organism evidence="1 2">
    <name type="scientific">Owenia fusiformis</name>
    <name type="common">Polychaete worm</name>
    <dbReference type="NCBI Taxonomy" id="6347"/>
    <lineage>
        <taxon>Eukaryota</taxon>
        <taxon>Metazoa</taxon>
        <taxon>Spiralia</taxon>
        <taxon>Lophotrochozoa</taxon>
        <taxon>Annelida</taxon>
        <taxon>Polychaeta</taxon>
        <taxon>Sedentaria</taxon>
        <taxon>Canalipalpata</taxon>
        <taxon>Sabellida</taxon>
        <taxon>Oweniida</taxon>
        <taxon>Oweniidae</taxon>
        <taxon>Owenia</taxon>
    </lineage>
</organism>
<gene>
    <name evidence="1" type="ORF">OFUS_LOCUS1455</name>
</gene>
<protein>
    <submittedName>
        <fullName evidence="1">Uncharacterized protein</fullName>
    </submittedName>
</protein>
<dbReference type="EMBL" id="CAIIXF020000001">
    <property type="protein sequence ID" value="CAH1773926.1"/>
    <property type="molecule type" value="Genomic_DNA"/>
</dbReference>
<keyword evidence="2" id="KW-1185">Reference proteome</keyword>
<proteinExistence type="predicted"/>
<evidence type="ECO:0000313" key="1">
    <source>
        <dbReference type="EMBL" id="CAH1773926.1"/>
    </source>
</evidence>